<evidence type="ECO:0000256" key="2">
    <source>
        <dbReference type="ARBA" id="ARBA00022475"/>
    </source>
</evidence>
<dbReference type="UniPathway" id="UPA00219"/>
<dbReference type="Proteomes" id="UP000232060">
    <property type="component" value="Unassembled WGS sequence"/>
</dbReference>
<dbReference type="PRINTS" id="PR01806">
    <property type="entry name" value="VIRFACTRMVIN"/>
</dbReference>
<feature type="transmembrane region" description="Helical" evidence="10">
    <location>
        <begin position="28"/>
        <end position="46"/>
    </location>
</feature>
<dbReference type="InterPro" id="IPR051050">
    <property type="entry name" value="Lipid_II_flippase_MurJ/MviN"/>
</dbReference>
<accession>A0A2M8H4K7</accession>
<evidence type="ECO:0000256" key="4">
    <source>
        <dbReference type="ARBA" id="ARBA00022960"/>
    </source>
</evidence>
<dbReference type="InterPro" id="IPR004268">
    <property type="entry name" value="MurJ"/>
</dbReference>
<feature type="transmembrane region" description="Helical" evidence="10">
    <location>
        <begin position="361"/>
        <end position="380"/>
    </location>
</feature>
<feature type="transmembrane region" description="Helical" evidence="10">
    <location>
        <begin position="392"/>
        <end position="412"/>
    </location>
</feature>
<keyword evidence="6 10" id="KW-1133">Transmembrane helix</keyword>
<feature type="transmembrane region" description="Helical" evidence="10">
    <location>
        <begin position="418"/>
        <end position="439"/>
    </location>
</feature>
<evidence type="ECO:0000256" key="10">
    <source>
        <dbReference type="HAMAP-Rule" id="MF_02078"/>
    </source>
</evidence>
<feature type="transmembrane region" description="Helical" evidence="10">
    <location>
        <begin position="167"/>
        <end position="190"/>
    </location>
</feature>
<evidence type="ECO:0000313" key="12">
    <source>
        <dbReference type="EMBL" id="PJC91450.1"/>
    </source>
</evidence>
<keyword evidence="4 10" id="KW-0133">Cell shape</keyword>
<feature type="transmembrane region" description="Helical" evidence="10">
    <location>
        <begin position="322"/>
        <end position="341"/>
    </location>
</feature>
<dbReference type="PANTHER" id="PTHR47019">
    <property type="entry name" value="LIPID II FLIPPASE MURJ"/>
    <property type="match status" value="1"/>
</dbReference>
<feature type="transmembrane region" description="Helical" evidence="10">
    <location>
        <begin position="85"/>
        <end position="118"/>
    </location>
</feature>
<comment type="similarity">
    <text evidence="9 10 11">Belongs to the MurJ/MviN family.</text>
</comment>
<dbReference type="OrthoDB" id="9816572at2"/>
<dbReference type="PANTHER" id="PTHR47019:SF1">
    <property type="entry name" value="LIPID II FLIPPASE MURJ"/>
    <property type="match status" value="1"/>
</dbReference>
<dbReference type="GO" id="GO:0034204">
    <property type="term" value="P:lipid translocation"/>
    <property type="evidence" value="ECO:0007669"/>
    <property type="project" value="TreeGrafter"/>
</dbReference>
<dbReference type="GO" id="GO:0009252">
    <property type="term" value="P:peptidoglycan biosynthetic process"/>
    <property type="evidence" value="ECO:0007669"/>
    <property type="project" value="UniProtKB-UniRule"/>
</dbReference>
<gene>
    <name evidence="12" type="primary">mviN</name>
    <name evidence="10" type="synonym">murJ</name>
    <name evidence="12" type="ORF">CUC44_19780</name>
</gene>
<evidence type="ECO:0000256" key="9">
    <source>
        <dbReference type="ARBA" id="ARBA00061532"/>
    </source>
</evidence>
<dbReference type="Pfam" id="PF03023">
    <property type="entry name" value="MurJ"/>
    <property type="match status" value="1"/>
</dbReference>
<dbReference type="NCBIfam" id="TIGR01695">
    <property type="entry name" value="murJ_mviN"/>
    <property type="match status" value="1"/>
</dbReference>
<feature type="transmembrane region" description="Helical" evidence="10">
    <location>
        <begin position="451"/>
        <end position="470"/>
    </location>
</feature>
<feature type="transmembrane region" description="Helical" evidence="10">
    <location>
        <begin position="196"/>
        <end position="217"/>
    </location>
</feature>
<evidence type="ECO:0000256" key="6">
    <source>
        <dbReference type="ARBA" id="ARBA00022989"/>
    </source>
</evidence>
<comment type="pathway">
    <text evidence="10">Cell wall biogenesis; peptidoglycan biosynthesis.</text>
</comment>
<dbReference type="GO" id="GO:0071555">
    <property type="term" value="P:cell wall organization"/>
    <property type="evidence" value="ECO:0007669"/>
    <property type="project" value="UniProtKB-UniRule"/>
</dbReference>
<keyword evidence="10 11" id="KW-0813">Transport</keyword>
<keyword evidence="2 10" id="KW-1003">Cell membrane</keyword>
<dbReference type="RefSeq" id="WP_100861572.1">
    <property type="nucleotide sequence ID" value="NZ_PGCP01000042.1"/>
</dbReference>
<dbReference type="PIRSF" id="PIRSF002869">
    <property type="entry name" value="MviN"/>
    <property type="match status" value="1"/>
</dbReference>
<keyword evidence="10" id="KW-0997">Cell inner membrane</keyword>
<evidence type="ECO:0000256" key="8">
    <source>
        <dbReference type="ARBA" id="ARBA00060041"/>
    </source>
</evidence>
<dbReference type="GO" id="GO:0008360">
    <property type="term" value="P:regulation of cell shape"/>
    <property type="evidence" value="ECO:0007669"/>
    <property type="project" value="UniProtKB-UniRule"/>
</dbReference>
<feature type="transmembrane region" description="Helical" evidence="10">
    <location>
        <begin position="138"/>
        <end position="160"/>
    </location>
</feature>
<evidence type="ECO:0000256" key="5">
    <source>
        <dbReference type="ARBA" id="ARBA00022984"/>
    </source>
</evidence>
<organism evidence="12 13">
    <name type="scientific">Aeromonas lusitana</name>
    <dbReference type="NCBI Taxonomy" id="931529"/>
    <lineage>
        <taxon>Bacteria</taxon>
        <taxon>Pseudomonadati</taxon>
        <taxon>Pseudomonadota</taxon>
        <taxon>Gammaproteobacteria</taxon>
        <taxon>Aeromonadales</taxon>
        <taxon>Aeromonadaceae</taxon>
        <taxon>Aeromonas</taxon>
    </lineage>
</organism>
<feature type="transmembrane region" description="Helical" evidence="10">
    <location>
        <begin position="283"/>
        <end position="301"/>
    </location>
</feature>
<feature type="transmembrane region" description="Helical" evidence="10">
    <location>
        <begin position="256"/>
        <end position="277"/>
    </location>
</feature>
<keyword evidence="10 11" id="KW-0961">Cell wall biogenesis/degradation</keyword>
<dbReference type="GO" id="GO:0005886">
    <property type="term" value="C:plasma membrane"/>
    <property type="evidence" value="ECO:0007669"/>
    <property type="project" value="UniProtKB-SubCell"/>
</dbReference>
<keyword evidence="3 10" id="KW-0812">Transmembrane</keyword>
<dbReference type="CDD" id="cd13123">
    <property type="entry name" value="MATE_MurJ_like"/>
    <property type="match status" value="1"/>
</dbReference>
<comment type="function">
    <text evidence="8 10 11">Involved in peptidoglycan biosynthesis. Transports lipid-linked peptidoglycan precursors from the inner to the outer leaflet of the cytoplasmic membrane.</text>
</comment>
<dbReference type="HAMAP" id="MF_02078">
    <property type="entry name" value="MurJ_MviN"/>
    <property type="match status" value="1"/>
</dbReference>
<evidence type="ECO:0000313" key="13">
    <source>
        <dbReference type="Proteomes" id="UP000232060"/>
    </source>
</evidence>
<dbReference type="GO" id="GO:0015648">
    <property type="term" value="F:lipid-linked peptidoglycan transporter activity"/>
    <property type="evidence" value="ECO:0007669"/>
    <property type="project" value="UniProtKB-UniRule"/>
</dbReference>
<evidence type="ECO:0000256" key="1">
    <source>
        <dbReference type="ARBA" id="ARBA00004651"/>
    </source>
</evidence>
<keyword evidence="7 10" id="KW-0472">Membrane</keyword>
<evidence type="ECO:0000256" key="7">
    <source>
        <dbReference type="ARBA" id="ARBA00023136"/>
    </source>
</evidence>
<keyword evidence="5 10" id="KW-0573">Peptidoglycan synthesis</keyword>
<comment type="subcellular location">
    <subcellularLocation>
        <location evidence="10">Cell inner membrane</location>
        <topology evidence="10">Multi-pass membrane protein</topology>
    </subcellularLocation>
    <subcellularLocation>
        <location evidence="1">Cell membrane</location>
        <topology evidence="1">Multi-pass membrane protein</topology>
    </subcellularLocation>
</comment>
<name>A0A2M8H4K7_9GAMM</name>
<dbReference type="EMBL" id="PGCP01000042">
    <property type="protein sequence ID" value="PJC91450.1"/>
    <property type="molecule type" value="Genomic_DNA"/>
</dbReference>
<proteinExistence type="inferred from homology"/>
<protein>
    <recommendedName>
        <fullName evidence="10">Probable lipid II flippase MurJ</fullName>
    </recommendedName>
</protein>
<keyword evidence="13" id="KW-1185">Reference proteome</keyword>
<evidence type="ECO:0000256" key="11">
    <source>
        <dbReference type="PIRNR" id="PIRNR002869"/>
    </source>
</evidence>
<feature type="transmembrane region" description="Helical" evidence="10">
    <location>
        <begin position="490"/>
        <end position="510"/>
    </location>
</feature>
<dbReference type="AlphaFoldDB" id="A0A2M8H4K7"/>
<comment type="caution">
    <text evidence="12">The sequence shown here is derived from an EMBL/GenBank/DDBJ whole genome shotgun (WGS) entry which is preliminary data.</text>
</comment>
<reference evidence="12 13" key="1">
    <citation type="submission" date="2017-11" db="EMBL/GenBank/DDBJ databases">
        <title>Draft genome sequence of environmental isolate Aeromonas lusitania sp. nov. MDC 2473.</title>
        <authorList>
            <person name="Colston S.M."/>
            <person name="Navarro A."/>
            <person name="Martinez-Murcia A.J."/>
            <person name="Graf J."/>
        </authorList>
    </citation>
    <scope>NUCLEOTIDE SEQUENCE [LARGE SCALE GENOMIC DNA]</scope>
    <source>
        <strain evidence="12 13">MDC 2473</strain>
    </source>
</reference>
<evidence type="ECO:0000256" key="3">
    <source>
        <dbReference type="ARBA" id="ARBA00022692"/>
    </source>
</evidence>
<sequence>MSKKLIKSGMIVSAMTLASRVMGLVRDVVIANLLGAGVAADVFFFANRIPNFLRRLFAEGAFNQAFVPVMTEYKKNGDEQEVRELLAAVAGTLGGIVTVVTLLGVLGSGVLTALFGWGWFWDWLHGGPAAEKFELASLMLKITFPYLWFITFTAMAGAILNTFGRFAVSSFTPVFLNITMIGAAWWIAPLMDSPEIALAIGVFLGGLVQFLFQYPFLRQINMLVWPKWGWHHPGVVKIRTLMIPALFGVSVSQINLLINTMLASFLATGAISYLYYSDRLLEFPLGLFAVAISTVILPALAKKHVDADPADFSRTMDWGVRMVMLLGLPAMVGIAVLREPILRVLFMRGEFGLHEVSMSSASLLASTTGLLSLMLIKVLAPGYYARQDTKTPVRIGVMSMVANMVCNLIFIYPLGYVGLALATACSGTLNAALLFKGLYDQKVYRPSRETGMFCLKLLTATLLMGGLLAYLSPDLAQWGAWSMGKASLELTLLLCAGGGLYGITLLAFGIRPRHLKSGQQQD</sequence>